<keyword evidence="1" id="KW-0812">Transmembrane</keyword>
<feature type="transmembrane region" description="Helical" evidence="1">
    <location>
        <begin position="70"/>
        <end position="89"/>
    </location>
</feature>
<evidence type="ECO:0000256" key="1">
    <source>
        <dbReference type="SAM" id="Phobius"/>
    </source>
</evidence>
<name>A0A1G4IZI4_9SACH</name>
<reference evidence="3" key="1">
    <citation type="submission" date="2016-03" db="EMBL/GenBank/DDBJ databases">
        <authorList>
            <person name="Devillers Hugo."/>
        </authorList>
    </citation>
    <scope>NUCLEOTIDE SEQUENCE [LARGE SCALE GENOMIC DNA]</scope>
</reference>
<sequence>MSKQSHSQGRESGSSQLPVQLFSSTLSWKLHDLAKAKYFYAWFLALAIYPVVAAIIVTRTSTWSSLITRFVVFFSAFLVFGTLPFACQVKKMTKIPKLRSLLAKEVVELGPRFTLNDWDLIARRANEYLLQEGLWHSHFCIYDGEECRRYFKGQVYLPYVSESSEDQNEQLAARIYEKSYEGYWKSQELAKTTTSGESYQNLPKDIFHFSFVYDLAYGAKLALKALPFCSLLLIVSGLKIDPQGVAMASVLSFLQLITPCYLDARRERKMTISSPVHVLTLFKLELQLEPGESASEWDKIAKKMNCYLRDKCRFRGRKVFFDGKQCHANFDSLLALTLPDGGIKKSRYPELVCFANECRSTPFP</sequence>
<accession>A0A1G4IZI4</accession>
<dbReference type="Proteomes" id="UP000191144">
    <property type="component" value="Chromosome C"/>
</dbReference>
<keyword evidence="1" id="KW-0472">Membrane</keyword>
<evidence type="ECO:0000313" key="3">
    <source>
        <dbReference type="Proteomes" id="UP000191144"/>
    </source>
</evidence>
<dbReference type="Pfam" id="PF00674">
    <property type="entry name" value="DUP"/>
    <property type="match status" value="2"/>
</dbReference>
<proteinExistence type="predicted"/>
<keyword evidence="3" id="KW-1185">Reference proteome</keyword>
<evidence type="ECO:0000313" key="2">
    <source>
        <dbReference type="EMBL" id="SCU82407.1"/>
    </source>
</evidence>
<keyword evidence="1" id="KW-1133">Transmembrane helix</keyword>
<dbReference type="OrthoDB" id="4036472at2759"/>
<gene>
    <name evidence="2" type="ORF">LAME_0C00958G</name>
</gene>
<protein>
    <submittedName>
        <fullName evidence="2">LAME_0C00958g1_1</fullName>
    </submittedName>
</protein>
<feature type="transmembrane region" description="Helical" evidence="1">
    <location>
        <begin position="38"/>
        <end position="58"/>
    </location>
</feature>
<dbReference type="AlphaFoldDB" id="A0A1G4IZI4"/>
<dbReference type="InterPro" id="IPR001142">
    <property type="entry name" value="DUP/COS"/>
</dbReference>
<organism evidence="2 3">
    <name type="scientific">Lachancea meyersii CBS 8951</name>
    <dbReference type="NCBI Taxonomy" id="1266667"/>
    <lineage>
        <taxon>Eukaryota</taxon>
        <taxon>Fungi</taxon>
        <taxon>Dikarya</taxon>
        <taxon>Ascomycota</taxon>
        <taxon>Saccharomycotina</taxon>
        <taxon>Saccharomycetes</taxon>
        <taxon>Saccharomycetales</taxon>
        <taxon>Saccharomycetaceae</taxon>
        <taxon>Lachancea</taxon>
    </lineage>
</organism>
<dbReference type="EMBL" id="LT598479">
    <property type="protein sequence ID" value="SCU82407.1"/>
    <property type="molecule type" value="Genomic_DNA"/>
</dbReference>